<reference evidence="8" key="1">
    <citation type="submission" date="2024-04" db="EMBL/GenBank/DDBJ databases">
        <authorList>
            <person name="Shaw F."/>
            <person name="Minotto A."/>
        </authorList>
    </citation>
    <scope>NUCLEOTIDE SEQUENCE [LARGE SCALE GENOMIC DNA]</scope>
</reference>
<dbReference type="Gene3D" id="1.20.1720.10">
    <property type="entry name" value="Multidrug resistance protein D"/>
    <property type="match status" value="1"/>
</dbReference>
<dbReference type="Pfam" id="PF07690">
    <property type="entry name" value="MFS_1"/>
    <property type="match status" value="1"/>
</dbReference>
<evidence type="ECO:0000256" key="3">
    <source>
        <dbReference type="ARBA" id="ARBA00022989"/>
    </source>
</evidence>
<dbReference type="EMBL" id="OZ037949">
    <property type="protein sequence ID" value="CAL1711124.1"/>
    <property type="molecule type" value="Genomic_DNA"/>
</dbReference>
<organism evidence="7 8">
    <name type="scientific">Somion occarium</name>
    <dbReference type="NCBI Taxonomy" id="3059160"/>
    <lineage>
        <taxon>Eukaryota</taxon>
        <taxon>Fungi</taxon>
        <taxon>Dikarya</taxon>
        <taxon>Basidiomycota</taxon>
        <taxon>Agaricomycotina</taxon>
        <taxon>Agaricomycetes</taxon>
        <taxon>Polyporales</taxon>
        <taxon>Cerrenaceae</taxon>
        <taxon>Somion</taxon>
    </lineage>
</organism>
<feature type="transmembrane region" description="Helical" evidence="5">
    <location>
        <begin position="82"/>
        <end position="102"/>
    </location>
</feature>
<feature type="transmembrane region" description="Helical" evidence="5">
    <location>
        <begin position="239"/>
        <end position="258"/>
    </location>
</feature>
<keyword evidence="2 5" id="KW-0812">Transmembrane</keyword>
<feature type="transmembrane region" description="Helical" evidence="5">
    <location>
        <begin position="42"/>
        <end position="62"/>
    </location>
</feature>
<dbReference type="PROSITE" id="PS50850">
    <property type="entry name" value="MFS"/>
    <property type="match status" value="1"/>
</dbReference>
<feature type="transmembrane region" description="Helical" evidence="5">
    <location>
        <begin position="339"/>
        <end position="359"/>
    </location>
</feature>
<gene>
    <name evidence="7" type="ORF">GFSPODELE1_LOCUS8185</name>
</gene>
<evidence type="ECO:0000256" key="1">
    <source>
        <dbReference type="ARBA" id="ARBA00004141"/>
    </source>
</evidence>
<feature type="transmembrane region" description="Helical" evidence="5">
    <location>
        <begin position="431"/>
        <end position="454"/>
    </location>
</feature>
<feature type="transmembrane region" description="Helical" evidence="5">
    <location>
        <begin position="392"/>
        <end position="410"/>
    </location>
</feature>
<keyword evidence="3 5" id="KW-1133">Transmembrane helix</keyword>
<dbReference type="InterPro" id="IPR036259">
    <property type="entry name" value="MFS_trans_sf"/>
</dbReference>
<dbReference type="PANTHER" id="PTHR23501">
    <property type="entry name" value="MAJOR FACILITATOR SUPERFAMILY"/>
    <property type="match status" value="1"/>
</dbReference>
<keyword evidence="4 5" id="KW-0472">Membrane</keyword>
<dbReference type="SUPFAM" id="SSF103473">
    <property type="entry name" value="MFS general substrate transporter"/>
    <property type="match status" value="1"/>
</dbReference>
<accession>A0ABP1DV66</accession>
<evidence type="ECO:0000259" key="6">
    <source>
        <dbReference type="PROSITE" id="PS50850"/>
    </source>
</evidence>
<feature type="transmembrane region" description="Helical" evidence="5">
    <location>
        <begin position="270"/>
        <end position="287"/>
    </location>
</feature>
<feature type="transmembrane region" description="Helical" evidence="5">
    <location>
        <begin position="307"/>
        <end position="327"/>
    </location>
</feature>
<dbReference type="Proteomes" id="UP001497453">
    <property type="component" value="Chromosome 6"/>
</dbReference>
<comment type="subcellular location">
    <subcellularLocation>
        <location evidence="1">Membrane</location>
        <topology evidence="1">Multi-pass membrane protein</topology>
    </subcellularLocation>
</comment>
<dbReference type="PANTHER" id="PTHR23501:SF198">
    <property type="entry name" value="AZOLE RESISTANCE PROTEIN 1-RELATED"/>
    <property type="match status" value="1"/>
</dbReference>
<keyword evidence="8" id="KW-1185">Reference proteome</keyword>
<evidence type="ECO:0000256" key="5">
    <source>
        <dbReference type="SAM" id="Phobius"/>
    </source>
</evidence>
<name>A0ABP1DV66_9APHY</name>
<evidence type="ECO:0000256" key="2">
    <source>
        <dbReference type="ARBA" id="ARBA00022692"/>
    </source>
</evidence>
<feature type="transmembrane region" description="Helical" evidence="5">
    <location>
        <begin position="195"/>
        <end position="218"/>
    </location>
</feature>
<proteinExistence type="predicted"/>
<feature type="transmembrane region" description="Helical" evidence="5">
    <location>
        <begin position="366"/>
        <end position="386"/>
    </location>
</feature>
<feature type="transmembrane region" description="Helical" evidence="5">
    <location>
        <begin position="109"/>
        <end position="129"/>
    </location>
</feature>
<evidence type="ECO:0000313" key="7">
    <source>
        <dbReference type="EMBL" id="CAL1711124.1"/>
    </source>
</evidence>
<evidence type="ECO:0000313" key="8">
    <source>
        <dbReference type="Proteomes" id="UP001497453"/>
    </source>
</evidence>
<evidence type="ECO:0000256" key="4">
    <source>
        <dbReference type="ARBA" id="ARBA00023136"/>
    </source>
</evidence>
<dbReference type="InterPro" id="IPR020846">
    <property type="entry name" value="MFS_dom"/>
</dbReference>
<sequence length="537" mass="56656">MDNPKEDITLQTMQESGVVFAERSVENDAGEPSSYLMNGRKLGVVCVAFMMSFALIALDQTILSTALATIVSHFHAVSDLTWIASAYFLPQAGLMLLFGRILAIAPAKVVYLLAIFIFEIGSLFCAVAPSVNFLIFGRAVAGVGAAALWVSIMAIIARITTMSQRPIVLGLFGGVFAVASIAGPLIGGAFSDHVSWRWCFWINLPCGGVAIAVVYFTLPSMSPPDFSDKGWRKWLQLDYIGAVLSVAAITLLLIPLQWGGNVRSWNDPLVIGLLVASVVLICLFLVWEHKQGSNAILPISILVDGNMPGACIQTLFVYIAFITPLLYQVEGHSATSSGISILPFMIAGVLTSFIAGATITATGHVWPFLVGPPLLASVAAGLLFAVTPSTRASAIIGYQILLGIGLGAVTQNGLIVAQAQYHNKPESVPQATSVITFITLIGSSLGLAISSAIFSSQLDKKLNAINNISSNSIQAVKISIQAIFILPKDQQTPIIAAYMAAVTSIFLMTVPSAALASISAFLISRGKIAIKGVVATG</sequence>
<feature type="transmembrane region" description="Helical" evidence="5">
    <location>
        <begin position="495"/>
        <end position="523"/>
    </location>
</feature>
<dbReference type="InterPro" id="IPR011701">
    <property type="entry name" value="MFS"/>
</dbReference>
<dbReference type="Gene3D" id="1.20.1250.20">
    <property type="entry name" value="MFS general substrate transporter like domains"/>
    <property type="match status" value="1"/>
</dbReference>
<protein>
    <recommendedName>
        <fullName evidence="6">Major facilitator superfamily (MFS) profile domain-containing protein</fullName>
    </recommendedName>
</protein>
<feature type="domain" description="Major facilitator superfamily (MFS) profile" evidence="6">
    <location>
        <begin position="45"/>
        <end position="528"/>
    </location>
</feature>
<feature type="transmembrane region" description="Helical" evidence="5">
    <location>
        <begin position="168"/>
        <end position="189"/>
    </location>
</feature>
<feature type="transmembrane region" description="Helical" evidence="5">
    <location>
        <begin position="135"/>
        <end position="156"/>
    </location>
</feature>